<proteinExistence type="predicted"/>
<gene>
    <name evidence="2" type="ORF">LNV07_13935</name>
</gene>
<dbReference type="SUPFAM" id="SSF56935">
    <property type="entry name" value="Porins"/>
    <property type="match status" value="1"/>
</dbReference>
<sequence length="409" mass="45086">MRRWRALLTPLAILAMSGAYAEGLQFGGFGSLSAYRGDQNVVAVRPGERVKNASQDGQWRWDGDTVLGAQVGWQMLEQLELVWQVQLRDDLVDRFSPSTEWAYLGWRPSADWSVRLGRQPLPIFLHSETRRVGFAHTTVRPMAAVYGLNGSEPVDGINASWSNPALGGNLTLDLGAGSNSVSLPRGRVDTKSLLASTLRWQREGLSLRMGLASYRFDLHEASLEAQFEALKQPGSPCSNCASVLPERARTRDIEGHLINIGLNWESGDWTLTAEAMQRGGNSIFSAEIGAWYALVARRFGQLTPYFSVGASRYSEAPLGLQAKAGSGPGTVQAIAGFDRRLQSPWGRRVELLGLRWDFTEKAALKFQYEHWTATQDSSTPHDGEIRLTAGSPVWDGKAQMLTVSLDFVF</sequence>
<protein>
    <recommendedName>
        <fullName evidence="4">Porin</fullName>
    </recommendedName>
</protein>
<keyword evidence="1" id="KW-0732">Signal</keyword>
<reference evidence="2 3" key="1">
    <citation type="submission" date="2021-11" db="EMBL/GenBank/DDBJ databases">
        <authorList>
            <person name="Liang Q."/>
            <person name="Mou H."/>
            <person name="Liu Z."/>
        </authorList>
    </citation>
    <scope>NUCLEOTIDE SEQUENCE [LARGE SCALE GENOMIC DNA]</scope>
    <source>
        <strain evidence="2 3">CHU3</strain>
    </source>
</reference>
<dbReference type="Proteomes" id="UP001209701">
    <property type="component" value="Unassembled WGS sequence"/>
</dbReference>
<evidence type="ECO:0000313" key="3">
    <source>
        <dbReference type="Proteomes" id="UP001209701"/>
    </source>
</evidence>
<comment type="caution">
    <text evidence="2">The sequence shown here is derived from an EMBL/GenBank/DDBJ whole genome shotgun (WGS) entry which is preliminary data.</text>
</comment>
<evidence type="ECO:0008006" key="4">
    <source>
        <dbReference type="Google" id="ProtNLM"/>
    </source>
</evidence>
<evidence type="ECO:0000256" key="1">
    <source>
        <dbReference type="SAM" id="SignalP"/>
    </source>
</evidence>
<dbReference type="EMBL" id="JAJIRN010000006">
    <property type="protein sequence ID" value="MCV2369181.1"/>
    <property type="molecule type" value="Genomic_DNA"/>
</dbReference>
<accession>A0ABT2YGR7</accession>
<dbReference type="InterPro" id="IPR023614">
    <property type="entry name" value="Porin_dom_sf"/>
</dbReference>
<dbReference type="Gene3D" id="2.40.160.10">
    <property type="entry name" value="Porin"/>
    <property type="match status" value="1"/>
</dbReference>
<feature type="signal peptide" evidence="1">
    <location>
        <begin position="1"/>
        <end position="21"/>
    </location>
</feature>
<name>A0ABT2YGR7_9BURK</name>
<dbReference type="RefSeq" id="WP_263571777.1">
    <property type="nucleotide sequence ID" value="NZ_JAJIRN010000006.1"/>
</dbReference>
<evidence type="ECO:0000313" key="2">
    <source>
        <dbReference type="EMBL" id="MCV2369181.1"/>
    </source>
</evidence>
<organism evidence="2 3">
    <name type="scientific">Roseateles oligotrophus</name>
    <dbReference type="NCBI Taxonomy" id="1769250"/>
    <lineage>
        <taxon>Bacteria</taxon>
        <taxon>Pseudomonadati</taxon>
        <taxon>Pseudomonadota</taxon>
        <taxon>Betaproteobacteria</taxon>
        <taxon>Burkholderiales</taxon>
        <taxon>Sphaerotilaceae</taxon>
        <taxon>Roseateles</taxon>
    </lineage>
</organism>
<feature type="chain" id="PRO_5045839465" description="Porin" evidence="1">
    <location>
        <begin position="22"/>
        <end position="409"/>
    </location>
</feature>
<keyword evidence="3" id="KW-1185">Reference proteome</keyword>